<proteinExistence type="predicted"/>
<dbReference type="EMBL" id="LCBN01000009">
    <property type="protein sequence ID" value="KKS14051.1"/>
    <property type="molecule type" value="Genomic_DNA"/>
</dbReference>
<sequence>MPIALRSIVRQKTTIILTGMVLLLALGGFFVYQRFMISDISEIAVDEIDLSFDPEGPFAILTPRRDGNALILNLKRTASYDKISYELAYNSEGIDRGVMGEINAEEKKGEYEQEILFGTCSKNVCKYDKDVENGTLILHIRKGSEAFRMITQWRLQKPDVVLGKLVSGDGHFAYNINPQDSSLTKIGFSIINDLTGAPKLLPGKAVFGKVYTVNVPLAKNLPGGEITLELSEAPSESGKLFRFDDGKNEWVALETSASGDKVSGKSESGGIFAVLIDQQ</sequence>
<feature type="transmembrane region" description="Helical" evidence="1">
    <location>
        <begin position="12"/>
        <end position="32"/>
    </location>
</feature>
<dbReference type="AlphaFoldDB" id="A0A0G0YWJ9"/>
<reference evidence="2 3" key="1">
    <citation type="journal article" date="2015" name="Nature">
        <title>rRNA introns, odd ribosomes, and small enigmatic genomes across a large radiation of phyla.</title>
        <authorList>
            <person name="Brown C.T."/>
            <person name="Hug L.A."/>
            <person name="Thomas B.C."/>
            <person name="Sharon I."/>
            <person name="Castelle C.J."/>
            <person name="Singh A."/>
            <person name="Wilkins M.J."/>
            <person name="Williams K.H."/>
            <person name="Banfield J.F."/>
        </authorList>
    </citation>
    <scope>NUCLEOTIDE SEQUENCE [LARGE SCALE GENOMIC DNA]</scope>
</reference>
<dbReference type="Proteomes" id="UP000034753">
    <property type="component" value="Unassembled WGS sequence"/>
</dbReference>
<keyword evidence="1" id="KW-1133">Transmembrane helix</keyword>
<keyword evidence="1" id="KW-0812">Transmembrane</keyword>
<keyword evidence="1" id="KW-0472">Membrane</keyword>
<evidence type="ECO:0000256" key="1">
    <source>
        <dbReference type="SAM" id="Phobius"/>
    </source>
</evidence>
<evidence type="ECO:0000313" key="3">
    <source>
        <dbReference type="Proteomes" id="UP000034753"/>
    </source>
</evidence>
<gene>
    <name evidence="2" type="ORF">UU67_C0009G0022</name>
</gene>
<evidence type="ECO:0000313" key="2">
    <source>
        <dbReference type="EMBL" id="KKS14051.1"/>
    </source>
</evidence>
<organism evidence="2 3">
    <name type="scientific">Candidatus Daviesbacteria bacterium GW2011_GWB1_41_5</name>
    <dbReference type="NCBI Taxonomy" id="1618429"/>
    <lineage>
        <taxon>Bacteria</taxon>
        <taxon>Candidatus Daviesiibacteriota</taxon>
    </lineage>
</organism>
<name>A0A0G0YWJ9_9BACT</name>
<protein>
    <submittedName>
        <fullName evidence="2">Uncharacterized protein</fullName>
    </submittedName>
</protein>
<comment type="caution">
    <text evidence="2">The sequence shown here is derived from an EMBL/GenBank/DDBJ whole genome shotgun (WGS) entry which is preliminary data.</text>
</comment>
<accession>A0A0G0YWJ9</accession>